<sequence length="588" mass="64814">MSFVPHSITSALSMLPQYIMHHRLFYLVQNTSFDFTDPSVLHPSDMDSKTTTPASPDSLATVFQTATIDKGEKSEFNSNARDMLKIVQDNFNREGENPVPECHDAINYLLNVVPHFLEEVRKNDQSRSTVGETVGKDSSGSSDPVPQAGTTSTDYTSHSSIQVLEAPVAIIDRVPPSPSSLPIANIADRYTRSMLKCLLGYPLYNPKPFCELSKEYPRKGVNVGDVGYVRGSGTFDFMFNICSSQNGLINPPNLPEGFSLETPDQSPTTVLEPLPRHTHLFQTPIIKTRSGEYVCEGSEGAVLELPKGAVQSEATNTRPFEKLAARHAVQWYEYTMNRGRSISNGSLYLITSVTKCAQWGIAVFDRPCAPGQGLRFDKKTSLPFVKSTSKYRWKGSDTFHTKVSDPDQGDAANQCVFVRGYKIMIRQDIFDNLCNDQPHRSDSTIPSSSSQAGGSTMTRQRATRIRGGAGPDPVSRLAGVGLLPRATMGKSDEEVVLHPNFNSTLVHPSDLINAALLSQNPGAKVALIHDDVWCNLLRDNFPKLDYATLINIARSYTNSPVEYGMQPYSLKASKLIFDITIIFQTVSL</sequence>
<evidence type="ECO:0000313" key="3">
    <source>
        <dbReference type="Proteomes" id="UP000054549"/>
    </source>
</evidence>
<name>A0A0C2SGA2_AMAMK</name>
<dbReference type="OrthoDB" id="3222453at2759"/>
<evidence type="ECO:0000313" key="2">
    <source>
        <dbReference type="EMBL" id="KIL62125.1"/>
    </source>
</evidence>
<evidence type="ECO:0000256" key="1">
    <source>
        <dbReference type="SAM" id="MobiDB-lite"/>
    </source>
</evidence>
<feature type="region of interest" description="Disordered" evidence="1">
    <location>
        <begin position="437"/>
        <end position="472"/>
    </location>
</feature>
<dbReference type="AlphaFoldDB" id="A0A0C2SGA2"/>
<dbReference type="STRING" id="946122.A0A0C2SGA2"/>
<protein>
    <submittedName>
        <fullName evidence="2">Uncharacterized protein</fullName>
    </submittedName>
</protein>
<dbReference type="EMBL" id="KN818275">
    <property type="protein sequence ID" value="KIL62125.1"/>
    <property type="molecule type" value="Genomic_DNA"/>
</dbReference>
<dbReference type="InParanoid" id="A0A0C2SGA2"/>
<reference evidence="2 3" key="1">
    <citation type="submission" date="2014-04" db="EMBL/GenBank/DDBJ databases">
        <title>Evolutionary Origins and Diversification of the Mycorrhizal Mutualists.</title>
        <authorList>
            <consortium name="DOE Joint Genome Institute"/>
            <consortium name="Mycorrhizal Genomics Consortium"/>
            <person name="Kohler A."/>
            <person name="Kuo A."/>
            <person name="Nagy L.G."/>
            <person name="Floudas D."/>
            <person name="Copeland A."/>
            <person name="Barry K.W."/>
            <person name="Cichocki N."/>
            <person name="Veneault-Fourrey C."/>
            <person name="LaButti K."/>
            <person name="Lindquist E.A."/>
            <person name="Lipzen A."/>
            <person name="Lundell T."/>
            <person name="Morin E."/>
            <person name="Murat C."/>
            <person name="Riley R."/>
            <person name="Ohm R."/>
            <person name="Sun H."/>
            <person name="Tunlid A."/>
            <person name="Henrissat B."/>
            <person name="Grigoriev I.V."/>
            <person name="Hibbett D.S."/>
            <person name="Martin F."/>
        </authorList>
    </citation>
    <scope>NUCLEOTIDE SEQUENCE [LARGE SCALE GENOMIC DNA]</scope>
    <source>
        <strain evidence="2 3">Koide BX008</strain>
    </source>
</reference>
<dbReference type="HOGENOM" id="CLU_021108_5_2_1"/>
<feature type="compositionally biased region" description="Polar residues" evidence="1">
    <location>
        <begin position="126"/>
        <end position="158"/>
    </location>
</feature>
<gene>
    <name evidence="2" type="ORF">M378DRAFT_805603</name>
</gene>
<dbReference type="Proteomes" id="UP000054549">
    <property type="component" value="Unassembled WGS sequence"/>
</dbReference>
<accession>A0A0C2SGA2</accession>
<feature type="compositionally biased region" description="Polar residues" evidence="1">
    <location>
        <begin position="443"/>
        <end position="460"/>
    </location>
</feature>
<organism evidence="2 3">
    <name type="scientific">Amanita muscaria (strain Koide BX008)</name>
    <dbReference type="NCBI Taxonomy" id="946122"/>
    <lineage>
        <taxon>Eukaryota</taxon>
        <taxon>Fungi</taxon>
        <taxon>Dikarya</taxon>
        <taxon>Basidiomycota</taxon>
        <taxon>Agaricomycotina</taxon>
        <taxon>Agaricomycetes</taxon>
        <taxon>Agaricomycetidae</taxon>
        <taxon>Agaricales</taxon>
        <taxon>Pluteineae</taxon>
        <taxon>Amanitaceae</taxon>
        <taxon>Amanita</taxon>
    </lineage>
</organism>
<proteinExistence type="predicted"/>
<keyword evidence="3" id="KW-1185">Reference proteome</keyword>
<feature type="region of interest" description="Disordered" evidence="1">
    <location>
        <begin position="123"/>
        <end position="158"/>
    </location>
</feature>